<organism evidence="6 7">
    <name type="scientific">Brucella ceti str. Cudo</name>
    <dbReference type="NCBI Taxonomy" id="595497"/>
    <lineage>
        <taxon>Bacteria</taxon>
        <taxon>Pseudomonadati</taxon>
        <taxon>Pseudomonadota</taxon>
        <taxon>Alphaproteobacteria</taxon>
        <taxon>Hyphomicrobiales</taxon>
        <taxon>Brucellaceae</taxon>
        <taxon>Brucella/Ochrobactrum group</taxon>
        <taxon>Brucella</taxon>
    </lineage>
</organism>
<dbReference type="InterPro" id="IPR012010">
    <property type="entry name" value="Urease_gamma"/>
</dbReference>
<evidence type="ECO:0000313" key="7">
    <source>
        <dbReference type="Proteomes" id="UP000003678"/>
    </source>
</evidence>
<dbReference type="CDD" id="cd00390">
    <property type="entry name" value="Urease_gamma"/>
    <property type="match status" value="1"/>
</dbReference>
<accession>C0G5C5</accession>
<protein>
    <recommendedName>
        <fullName evidence="4 5">Urease subunit gamma</fullName>
        <ecNumber evidence="4 5">3.5.1.5</ecNumber>
    </recommendedName>
    <alternativeName>
        <fullName evidence="4">Urea amidohydrolase subunit gamma</fullName>
    </alternativeName>
</protein>
<comment type="subcellular location">
    <subcellularLocation>
        <location evidence="4 5">Cytoplasm</location>
    </subcellularLocation>
</comment>
<dbReference type="HAMAP" id="MF_00739">
    <property type="entry name" value="Urease_gamma"/>
    <property type="match status" value="1"/>
</dbReference>
<comment type="similarity">
    <text evidence="4 5">Belongs to the urease gamma subunit family.</text>
</comment>
<name>C0G5C5_9HYPH</name>
<dbReference type="UniPathway" id="UPA00258">
    <property type="reaction ID" value="UER00370"/>
</dbReference>
<keyword evidence="1 4" id="KW-0963">Cytoplasm</keyword>
<comment type="pathway">
    <text evidence="4">Nitrogen metabolism; urea degradation; CO(2) and NH(3) from urea (urease route): step 1/1.</text>
</comment>
<reference evidence="6 7" key="1">
    <citation type="submission" date="2009-03" db="EMBL/GenBank/DDBJ databases">
        <authorList>
            <person name="Setubal J.C."/>
            <person name="Boyle S."/>
            <person name="Crasta O.R."/>
            <person name="Gillespie J.J."/>
            <person name="Kenyon R.W."/>
            <person name="Lu J."/>
            <person name="Mane S."/>
            <person name="Nagrani S."/>
            <person name="Shallom J.M."/>
            <person name="Shallom S."/>
            <person name="Shukla M."/>
            <person name="Snyder E.E."/>
            <person name="Sobral B.W."/>
            <person name="Wattam A.R."/>
            <person name="Will R."/>
            <person name="Williams K."/>
            <person name="Yoo H."/>
            <person name="Bruce D.H."/>
            <person name="Detter C."/>
            <person name="Munk C."/>
            <person name="Brettin T.S."/>
            <person name="Ficht T."/>
        </authorList>
    </citation>
    <scope>NUCLEOTIDE SEQUENCE [LARGE SCALE GENOMIC DNA]</scope>
    <source>
        <strain evidence="6 7">Cudo</strain>
    </source>
</reference>
<evidence type="ECO:0000256" key="4">
    <source>
        <dbReference type="HAMAP-Rule" id="MF_00739"/>
    </source>
</evidence>
<dbReference type="PANTHER" id="PTHR33569:SF1">
    <property type="entry name" value="UREASE"/>
    <property type="match status" value="1"/>
</dbReference>
<dbReference type="InterPro" id="IPR036463">
    <property type="entry name" value="Urease_gamma_sf"/>
</dbReference>
<gene>
    <name evidence="4 6" type="primary">ureA</name>
    <name evidence="6" type="ORF">BCETI_3000649</name>
</gene>
<dbReference type="Gene3D" id="3.30.280.10">
    <property type="entry name" value="Urease, gamma-like subunit"/>
    <property type="match status" value="1"/>
</dbReference>
<evidence type="ECO:0000256" key="3">
    <source>
        <dbReference type="ARBA" id="ARBA00047778"/>
    </source>
</evidence>
<dbReference type="PANTHER" id="PTHR33569">
    <property type="entry name" value="UREASE"/>
    <property type="match status" value="1"/>
</dbReference>
<dbReference type="PIRSF" id="PIRSF001223">
    <property type="entry name" value="Urease_gamma"/>
    <property type="match status" value="1"/>
</dbReference>
<dbReference type="GO" id="GO:0009039">
    <property type="term" value="F:urease activity"/>
    <property type="evidence" value="ECO:0007669"/>
    <property type="project" value="UniProtKB-UniRule"/>
</dbReference>
<comment type="catalytic activity">
    <reaction evidence="3 4 5">
        <text>urea + 2 H2O + H(+) = hydrogencarbonate + 2 NH4(+)</text>
        <dbReference type="Rhea" id="RHEA:20557"/>
        <dbReference type="ChEBI" id="CHEBI:15377"/>
        <dbReference type="ChEBI" id="CHEBI:15378"/>
        <dbReference type="ChEBI" id="CHEBI:16199"/>
        <dbReference type="ChEBI" id="CHEBI:17544"/>
        <dbReference type="ChEBI" id="CHEBI:28938"/>
        <dbReference type="EC" id="3.5.1.5"/>
    </reaction>
</comment>
<sequence>MWEAQMHLTPREFDKLVIHMLSDVALKRKNKGLKLNHPEAVAVLSAYVLDGAREGKTVEEVMDGARSVLKADDVMDGVPDLLPLIQVEAVFSDGSRLVSLHNPIT</sequence>
<dbReference type="GO" id="GO:0016151">
    <property type="term" value="F:nickel cation binding"/>
    <property type="evidence" value="ECO:0007669"/>
    <property type="project" value="InterPro"/>
</dbReference>
<dbReference type="EC" id="3.5.1.5" evidence="4 5"/>
<dbReference type="InterPro" id="IPR050069">
    <property type="entry name" value="Urease_subunit"/>
</dbReference>
<evidence type="ECO:0000256" key="2">
    <source>
        <dbReference type="ARBA" id="ARBA00022801"/>
    </source>
</evidence>
<keyword evidence="2 4" id="KW-0378">Hydrolase</keyword>
<dbReference type="Pfam" id="PF00547">
    <property type="entry name" value="Urease_gamma"/>
    <property type="match status" value="1"/>
</dbReference>
<dbReference type="GO" id="GO:0043419">
    <property type="term" value="P:urea catabolic process"/>
    <property type="evidence" value="ECO:0007669"/>
    <property type="project" value="UniProtKB-UniRule"/>
</dbReference>
<dbReference type="EMBL" id="ACJD01000003">
    <property type="protein sequence ID" value="EEH14859.1"/>
    <property type="molecule type" value="Genomic_DNA"/>
</dbReference>
<dbReference type="InterPro" id="IPR002026">
    <property type="entry name" value="Urease_gamma/gamma-beta_su"/>
</dbReference>
<comment type="subunit">
    <text evidence="4">Heterotrimer of UreA (gamma), UreB (beta) and UreC (alpha) subunits. Three heterotrimers associate to form the active enzyme.</text>
</comment>
<evidence type="ECO:0000256" key="1">
    <source>
        <dbReference type="ARBA" id="ARBA00022490"/>
    </source>
</evidence>
<dbReference type="NCBIfam" id="TIGR00193">
    <property type="entry name" value="urease_gam"/>
    <property type="match status" value="1"/>
</dbReference>
<dbReference type="SUPFAM" id="SSF54111">
    <property type="entry name" value="Urease, gamma-subunit"/>
    <property type="match status" value="1"/>
</dbReference>
<proteinExistence type="inferred from homology"/>
<dbReference type="AlphaFoldDB" id="C0G5C5"/>
<comment type="caution">
    <text evidence="6">The sequence shown here is derived from an EMBL/GenBank/DDBJ whole genome shotgun (WGS) entry which is preliminary data.</text>
</comment>
<dbReference type="NCBIfam" id="NF009712">
    <property type="entry name" value="PRK13241.1"/>
    <property type="match status" value="1"/>
</dbReference>
<evidence type="ECO:0000256" key="5">
    <source>
        <dbReference type="RuleBase" id="RU003850"/>
    </source>
</evidence>
<evidence type="ECO:0000313" key="6">
    <source>
        <dbReference type="EMBL" id="EEH14859.1"/>
    </source>
</evidence>
<dbReference type="Proteomes" id="UP000003678">
    <property type="component" value="Unassembled WGS sequence"/>
</dbReference>
<dbReference type="GO" id="GO:0005737">
    <property type="term" value="C:cytoplasm"/>
    <property type="evidence" value="ECO:0007669"/>
    <property type="project" value="UniProtKB-SubCell"/>
</dbReference>